<feature type="domain" description="Type 4 fimbrial biogenesis protein PilX N-terminal" evidence="1">
    <location>
        <begin position="11"/>
        <end position="61"/>
    </location>
</feature>
<dbReference type="Pfam" id="PF14341">
    <property type="entry name" value="PilX_N"/>
    <property type="match status" value="1"/>
</dbReference>
<dbReference type="RefSeq" id="WP_064584666.1">
    <property type="nucleotide sequence ID" value="NZ_BDGS01000001.1"/>
</dbReference>
<reference evidence="2 3" key="1">
    <citation type="submission" date="2016-05" db="EMBL/GenBank/DDBJ databases">
        <title>Genome Sequence of Pseudomonas citronellolis Strain SJTE-3, an Estrogens and Persistent Organic Pollutants degradation strain.</title>
        <authorList>
            <person name="Liang R."/>
        </authorList>
    </citation>
    <scope>NUCLEOTIDE SEQUENCE [LARGE SCALE GENOMIC DNA]</scope>
    <source>
        <strain evidence="2 3">SJTE-3</strain>
    </source>
</reference>
<evidence type="ECO:0000313" key="3">
    <source>
        <dbReference type="Proteomes" id="UP000077748"/>
    </source>
</evidence>
<name>A0A1A9KJP2_9PSED</name>
<evidence type="ECO:0000259" key="1">
    <source>
        <dbReference type="Pfam" id="PF14341"/>
    </source>
</evidence>
<dbReference type="AlphaFoldDB" id="A0A1A9KJP2"/>
<accession>A0A1A9KJP2</accession>
<gene>
    <name evidence="2" type="ORF">A9C11_28780</name>
</gene>
<dbReference type="Proteomes" id="UP000077748">
    <property type="component" value="Chromosome"/>
</dbReference>
<proteinExistence type="predicted"/>
<dbReference type="InterPro" id="IPR025746">
    <property type="entry name" value="PilX_N_dom"/>
</dbReference>
<protein>
    <recommendedName>
        <fullName evidence="1">Type 4 fimbrial biogenesis protein PilX N-terminal domain-containing protein</fullName>
    </recommendedName>
</protein>
<sequence length="194" mass="21107">MNVRASATAQGGAVLVVALVMLLLMTVLALSGISASQLEFRLAGNRAEQVRAFNAAESALRNVERRLADIAGSDDLRGASCAGRQGLCVLQVDSVRRVDEQGAWQWSWSSDPGEWWGKAQNAIDYRGADGQSGFDRTLRQHAAYFASDGDGLNLGNLDEPQLRTDYYYADVYAGSDDGRTPVLLQSVFARRYVN</sequence>
<evidence type="ECO:0000313" key="2">
    <source>
        <dbReference type="EMBL" id="ANI17742.1"/>
    </source>
</evidence>
<dbReference type="EMBL" id="CP015878">
    <property type="protein sequence ID" value="ANI17742.1"/>
    <property type="molecule type" value="Genomic_DNA"/>
</dbReference>
<organism evidence="2 3">
    <name type="scientific">Pseudomonas citronellolis</name>
    <dbReference type="NCBI Taxonomy" id="53408"/>
    <lineage>
        <taxon>Bacteria</taxon>
        <taxon>Pseudomonadati</taxon>
        <taxon>Pseudomonadota</taxon>
        <taxon>Gammaproteobacteria</taxon>
        <taxon>Pseudomonadales</taxon>
        <taxon>Pseudomonadaceae</taxon>
        <taxon>Pseudomonas</taxon>
    </lineage>
</organism>